<keyword evidence="1" id="KW-0175">Coiled coil</keyword>
<dbReference type="EMBL" id="MGIR01000002">
    <property type="protein sequence ID" value="OGM91500.1"/>
    <property type="molecule type" value="Genomic_DNA"/>
</dbReference>
<dbReference type="AlphaFoldDB" id="A0A1F8DSA0"/>
<name>A0A1F8DSA0_9BACT</name>
<sequence length="585" mass="65343">MAKTPEAVETGSDMTNILAPAALEVGSDYIKIGSRVAKTLFVLNYPRFLASGWFSQIINMPNAMDISIFTYPVETAIALRNLRKKATQIEAQIMSQQEKGKVRDPMLETALQDVESLRDALQQSVERLFQVGVCITIFGESPEELKKIETEIASVLEGRLVYTKPTTFQQLEGFNSTLPLGVDYIDITTPMNSGPASSLFPFISSDLTSDDGILYGINRHNNALIIFDRFSLENANMVIFAKSGSGKSYAAKLEILRSMMLGTDVMVIDPENEYKNLADSVGGSFFKISLDSENHINPLEVPIIPKDESPGDVLKSHFLNLSGLIKIMIGGITPEEEGILDRAIQETYASRNIVPDKDFSEATPPLMEDLRTVLENMDGGRGIAERLYRFTKGSYSGFTNKPTNIAIKNRLIVFSIRDLEEELRPIAMYIILNYIWNLIRAEFKKRLVFIDEAWWMMKYPDGAAFLFGLAKRARKYYLGITTITQDVEDFVSSPYGRPIITNSSLQLLLKQSPATIDAVTKTFDLTEAEKNLLLEASIGEGLFFAGLRHAYTYIVPSPFEDQIVTTKPEQLLEMEKLSAEGGEKQ</sequence>
<dbReference type="InterPro" id="IPR027417">
    <property type="entry name" value="P-loop_NTPase"/>
</dbReference>
<reference evidence="3 4" key="1">
    <citation type="journal article" date="2016" name="Nat. Commun.">
        <title>Thousands of microbial genomes shed light on interconnected biogeochemical processes in an aquifer system.</title>
        <authorList>
            <person name="Anantharaman K."/>
            <person name="Brown C.T."/>
            <person name="Hug L.A."/>
            <person name="Sharon I."/>
            <person name="Castelle C.J."/>
            <person name="Probst A.J."/>
            <person name="Thomas B.C."/>
            <person name="Singh A."/>
            <person name="Wilkins M.J."/>
            <person name="Karaoz U."/>
            <person name="Brodie E.L."/>
            <person name="Williams K.H."/>
            <person name="Hubbard S.S."/>
            <person name="Banfield J.F."/>
        </authorList>
    </citation>
    <scope>NUCLEOTIDE SEQUENCE [LARGE SCALE GENOMIC DNA]</scope>
</reference>
<dbReference type="Gene3D" id="1.10.8.730">
    <property type="match status" value="1"/>
</dbReference>
<evidence type="ECO:0000313" key="4">
    <source>
        <dbReference type="Proteomes" id="UP000178946"/>
    </source>
</evidence>
<dbReference type="NCBIfam" id="NF045971">
    <property type="entry name" value="conju_CD1110"/>
    <property type="match status" value="1"/>
</dbReference>
<dbReference type="InterPro" id="IPR043964">
    <property type="entry name" value="P-loop_TraG"/>
</dbReference>
<evidence type="ECO:0000256" key="1">
    <source>
        <dbReference type="SAM" id="Coils"/>
    </source>
</evidence>
<organism evidence="3 4">
    <name type="scientific">Candidatus Wolfebacteria bacterium RIFCSPLOWO2_01_FULL_45_19</name>
    <dbReference type="NCBI Taxonomy" id="1802557"/>
    <lineage>
        <taxon>Bacteria</taxon>
        <taxon>Candidatus Wolfeibacteriota</taxon>
    </lineage>
</organism>
<dbReference type="Proteomes" id="UP000178946">
    <property type="component" value="Unassembled WGS sequence"/>
</dbReference>
<feature type="coiled-coil region" evidence="1">
    <location>
        <begin position="79"/>
        <end position="127"/>
    </location>
</feature>
<proteinExistence type="predicted"/>
<dbReference type="InterPro" id="IPR051162">
    <property type="entry name" value="T4SS_component"/>
</dbReference>
<feature type="domain" description="TraG P-loop" evidence="2">
    <location>
        <begin position="232"/>
        <end position="301"/>
    </location>
</feature>
<dbReference type="PANTHER" id="PTHR30121">
    <property type="entry name" value="UNCHARACTERIZED PROTEIN YJGR-RELATED"/>
    <property type="match status" value="1"/>
</dbReference>
<feature type="domain" description="TraG P-loop" evidence="2">
    <location>
        <begin position="391"/>
        <end position="535"/>
    </location>
</feature>
<protein>
    <submittedName>
        <fullName evidence="3">Conjugal transfer protein TraC</fullName>
    </submittedName>
</protein>
<evidence type="ECO:0000259" key="2">
    <source>
        <dbReference type="Pfam" id="PF19044"/>
    </source>
</evidence>
<dbReference type="SUPFAM" id="SSF52540">
    <property type="entry name" value="P-loop containing nucleoside triphosphate hydrolases"/>
    <property type="match status" value="1"/>
</dbReference>
<dbReference type="STRING" id="1802557.A3A20_02715"/>
<accession>A0A1F8DSA0</accession>
<dbReference type="Pfam" id="PF19044">
    <property type="entry name" value="P-loop_TraG"/>
    <property type="match status" value="2"/>
</dbReference>
<dbReference type="Gene3D" id="3.40.50.300">
    <property type="entry name" value="P-loop containing nucleotide triphosphate hydrolases"/>
    <property type="match status" value="1"/>
</dbReference>
<comment type="caution">
    <text evidence="3">The sequence shown here is derived from an EMBL/GenBank/DDBJ whole genome shotgun (WGS) entry which is preliminary data.</text>
</comment>
<evidence type="ECO:0000313" key="3">
    <source>
        <dbReference type="EMBL" id="OGM91500.1"/>
    </source>
</evidence>
<dbReference type="PANTHER" id="PTHR30121:SF6">
    <property type="entry name" value="SLR6007 PROTEIN"/>
    <property type="match status" value="1"/>
</dbReference>
<gene>
    <name evidence="3" type="ORF">A3A20_02715</name>
</gene>